<dbReference type="EMBL" id="CM035436">
    <property type="protein sequence ID" value="KAH7288988.1"/>
    <property type="molecule type" value="Genomic_DNA"/>
</dbReference>
<dbReference type="SUPFAM" id="SSF54001">
    <property type="entry name" value="Cysteine proteinases"/>
    <property type="match status" value="1"/>
</dbReference>
<dbReference type="PANTHER" id="PTHR13312:SF3">
    <property type="entry name" value="OVARIAN TUMOR DOMAIN-CONTAINING DEUBIQUITINATING ENZYME 3"/>
    <property type="match status" value="1"/>
</dbReference>
<dbReference type="PROSITE" id="PS50802">
    <property type="entry name" value="OTU"/>
    <property type="match status" value="1"/>
</dbReference>
<dbReference type="GO" id="GO:0016579">
    <property type="term" value="P:protein deubiquitination"/>
    <property type="evidence" value="ECO:0007669"/>
    <property type="project" value="TreeGrafter"/>
</dbReference>
<comment type="function">
    <text evidence="3">Hydrolase that can remove conjugated ubiquitin from proteins and may therefore play an important regulatory role at the level of protein turnover by preventing degradation.</text>
</comment>
<dbReference type="InterPro" id="IPR038765">
    <property type="entry name" value="Papain-like_cys_pep_sf"/>
</dbReference>
<dbReference type="OrthoDB" id="409956at2759"/>
<dbReference type="InterPro" id="IPR003323">
    <property type="entry name" value="OTU_dom"/>
</dbReference>
<keyword evidence="3" id="KW-0963">Cytoplasm</keyword>
<reference evidence="5" key="1">
    <citation type="submission" date="2021-08" db="EMBL/GenBank/DDBJ databases">
        <title>WGS assembly of Ceratopteris richardii.</title>
        <authorList>
            <person name="Marchant D.B."/>
            <person name="Chen G."/>
            <person name="Jenkins J."/>
            <person name="Shu S."/>
            <person name="Leebens-Mack J."/>
            <person name="Grimwood J."/>
            <person name="Schmutz J."/>
            <person name="Soltis P."/>
            <person name="Soltis D."/>
            <person name="Chen Z.-H."/>
        </authorList>
    </citation>
    <scope>NUCLEOTIDE SEQUENCE</scope>
    <source>
        <strain evidence="5">Whitten #5841</strain>
        <tissue evidence="5">Leaf</tissue>
    </source>
</reference>
<evidence type="ECO:0000313" key="6">
    <source>
        <dbReference type="Proteomes" id="UP000825935"/>
    </source>
</evidence>
<dbReference type="GO" id="GO:0036503">
    <property type="term" value="P:ERAD pathway"/>
    <property type="evidence" value="ECO:0007669"/>
    <property type="project" value="TreeGrafter"/>
</dbReference>
<dbReference type="GO" id="GO:0004843">
    <property type="term" value="F:cysteine-type deubiquitinase activity"/>
    <property type="evidence" value="ECO:0007669"/>
    <property type="project" value="UniProtKB-UniRule"/>
</dbReference>
<dbReference type="CDD" id="cd22759">
    <property type="entry name" value="OTU_plant_OTU3-like"/>
    <property type="match status" value="1"/>
</dbReference>
<dbReference type="GO" id="GO:0030968">
    <property type="term" value="P:endoplasmic reticulum unfolded protein response"/>
    <property type="evidence" value="ECO:0007669"/>
    <property type="project" value="TreeGrafter"/>
</dbReference>
<dbReference type="Gene3D" id="3.90.70.80">
    <property type="match status" value="1"/>
</dbReference>
<dbReference type="AlphaFoldDB" id="A0A8T2QZV6"/>
<dbReference type="EC" id="3.4.19.12" evidence="3"/>
<dbReference type="GO" id="GO:0005829">
    <property type="term" value="C:cytosol"/>
    <property type="evidence" value="ECO:0007669"/>
    <property type="project" value="TreeGrafter"/>
</dbReference>
<dbReference type="FunFam" id="3.90.70.80:FF:000019">
    <property type="entry name" value="Cysteine proteinases superfamily protein"/>
    <property type="match status" value="1"/>
</dbReference>
<dbReference type="GO" id="GO:0005634">
    <property type="term" value="C:nucleus"/>
    <property type="evidence" value="ECO:0007669"/>
    <property type="project" value="TreeGrafter"/>
</dbReference>
<sequence>MGMDEKPKIAQLTVMAGADRLMRELADGTAAFEFRRPTQEVPLFNFLVSTSMSFLKRGSASQKCFARINSPQTGTPPYASKIEHYAIHRVKGDGRCMFRALALGMAFNDERRLSPIDEQKQADNLRIAVEGALCSNESHRQKYEEALIAITIDESLNQYCRRIRYPDFWGGESELLVLSRLYQQPVIVYIPEHEMRGLRNSWGSGFVPIAEYGLEYTKITKDKAAFKPVRLLYSGGNHYDLLI</sequence>
<keyword evidence="3" id="KW-0833">Ubl conjugation pathway</keyword>
<comment type="caution">
    <text evidence="5">The sequence shown here is derived from an EMBL/GenBank/DDBJ whole genome shotgun (WGS) entry which is preliminary data.</text>
</comment>
<keyword evidence="2 3" id="KW-0378">Hydrolase</keyword>
<dbReference type="Pfam" id="PF02338">
    <property type="entry name" value="OTU"/>
    <property type="match status" value="1"/>
</dbReference>
<keyword evidence="3" id="KW-0788">Thiol protease</keyword>
<comment type="catalytic activity">
    <reaction evidence="1 3">
        <text>Thiol-dependent hydrolysis of ester, thioester, amide, peptide and isopeptide bonds formed by the C-terminal Gly of ubiquitin (a 76-residue protein attached to proteins as an intracellular targeting signal).</text>
        <dbReference type="EC" id="3.4.19.12"/>
    </reaction>
</comment>
<keyword evidence="6" id="KW-1185">Reference proteome</keyword>
<evidence type="ECO:0000313" key="5">
    <source>
        <dbReference type="EMBL" id="KAH7288988.1"/>
    </source>
</evidence>
<name>A0A8T2QZV6_CERRI</name>
<keyword evidence="3" id="KW-0645">Protease</keyword>
<dbReference type="OMA" id="EVICDND"/>
<proteinExistence type="predicted"/>
<accession>A0A8T2QZV6</accession>
<dbReference type="Proteomes" id="UP000825935">
    <property type="component" value="Chromosome 31"/>
</dbReference>
<evidence type="ECO:0000256" key="3">
    <source>
        <dbReference type="RuleBase" id="RU367104"/>
    </source>
</evidence>
<evidence type="ECO:0000256" key="1">
    <source>
        <dbReference type="ARBA" id="ARBA00000707"/>
    </source>
</evidence>
<feature type="domain" description="OTU" evidence="4">
    <location>
        <begin position="85"/>
        <end position="243"/>
    </location>
</feature>
<dbReference type="PANTHER" id="PTHR13312">
    <property type="entry name" value="HIV-INDUCED PROTEIN-7-LIKE PROTEASE"/>
    <property type="match status" value="1"/>
</dbReference>
<evidence type="ECO:0000259" key="4">
    <source>
        <dbReference type="PROSITE" id="PS50802"/>
    </source>
</evidence>
<organism evidence="5 6">
    <name type="scientific">Ceratopteris richardii</name>
    <name type="common">Triangle waterfern</name>
    <dbReference type="NCBI Taxonomy" id="49495"/>
    <lineage>
        <taxon>Eukaryota</taxon>
        <taxon>Viridiplantae</taxon>
        <taxon>Streptophyta</taxon>
        <taxon>Embryophyta</taxon>
        <taxon>Tracheophyta</taxon>
        <taxon>Polypodiopsida</taxon>
        <taxon>Polypodiidae</taxon>
        <taxon>Polypodiales</taxon>
        <taxon>Pteridineae</taxon>
        <taxon>Pteridaceae</taxon>
        <taxon>Parkerioideae</taxon>
        <taxon>Ceratopteris</taxon>
    </lineage>
</organism>
<gene>
    <name evidence="5" type="ORF">KP509_31G052500</name>
</gene>
<protein>
    <recommendedName>
        <fullName evidence="3">Ubiquitin thioesterase OTU</fullName>
        <ecNumber evidence="3">3.4.19.12</ecNumber>
    </recommendedName>
</protein>
<comment type="subcellular location">
    <subcellularLocation>
        <location evidence="3">Cytoplasm</location>
    </subcellularLocation>
</comment>
<evidence type="ECO:0000256" key="2">
    <source>
        <dbReference type="ARBA" id="ARBA00022801"/>
    </source>
</evidence>